<evidence type="ECO:0008006" key="4">
    <source>
        <dbReference type="Google" id="ProtNLM"/>
    </source>
</evidence>
<dbReference type="Proteomes" id="UP000033841">
    <property type="component" value="Unassembled WGS sequence"/>
</dbReference>
<evidence type="ECO:0000256" key="1">
    <source>
        <dbReference type="SAM" id="Phobius"/>
    </source>
</evidence>
<organism evidence="2 3">
    <name type="scientific">Candidatus Shapirobacteria bacterium GW2011_GWE1_38_92</name>
    <dbReference type="NCBI Taxonomy" id="1618489"/>
    <lineage>
        <taxon>Bacteria</taxon>
        <taxon>Candidatus Shapironibacteriota</taxon>
    </lineage>
</organism>
<feature type="transmembrane region" description="Helical" evidence="1">
    <location>
        <begin position="38"/>
        <end position="57"/>
    </location>
</feature>
<feature type="transmembrane region" description="Helical" evidence="1">
    <location>
        <begin position="229"/>
        <end position="260"/>
    </location>
</feature>
<dbReference type="PANTHER" id="PTHR12526:SF630">
    <property type="entry name" value="GLYCOSYLTRANSFERASE"/>
    <property type="match status" value="1"/>
</dbReference>
<dbReference type="SUPFAM" id="SSF53756">
    <property type="entry name" value="UDP-Glycosyltransferase/glycogen phosphorylase"/>
    <property type="match status" value="1"/>
</dbReference>
<gene>
    <name evidence="2" type="ORF">UT14_C0039G0002</name>
</gene>
<sequence>MIKNLKNIKILRIILALLILFIPLYPKFPLFSVNHTYVAIRLDDIIISLVIFIWLIYQVINKFPVFKKDIFKIFLVLSGLNAYLINQIDPPSILLLHLLRRLEYMSLFFVTLDSIYDQNDLKYPLIFLSIATFFVDLYGYGQKYISLPVISTMNEEFSKGQLLTMNTWTRISSTFAGHYDLAAYMSVVLVIIGSFAVLSKNIYAKLVLILLWLFSFPILTSTASRVSIFAFWGGIILSFILIKKIIWIFPVSLLIIFSIFNNGDLNQRLLATIPSLTNQFRPQTTSVPQPTSTPTPQLTPIPLPSQPIIAITTPVPTVFRHGPVDEYLPIDADAGVARSGEIRFNVEWPRAINAFKKNILLGTGLGSITLATDNDYLRSLGESGILGFFAFSAIIGYFVLKTAKIIFKKSNTSIDYIALILFAALTTHLANAIFIDVLEASKTAYLFWIMMAIYYLALNPKYKKRNILMITPYIPRLSVSGGQNSSYYSIKYLSSKNDITLICFSRDREGLKDIKKYCKKVIVVQRGKTWDLQKILYTGFGTYPFLVTNYISKDFKNAIKKELKEQTFELIHCDCFYPMPNIPKTKIPIVLVDLTIEYAVYQHYVETLKGWKKLKYWEKYYWKNTHTVVAFGKDDQKLISKITKRNDIQVFQNGVDKKFYLSKPKTKKSPYPSILFGVSNMKWMQNRESVEMIMSDFWPEIKKAIPDCKFYIVGRFAPDYYSKYISKDIIVTEADSDGGPKDPQYYYNLTWILLSPMGSGGGTRNKFLEAMACRLPVVTTSEGMGGIKIENFKEAVVCKYQDTARYTIELLKDKEKMKKMGDAANALIKKFYSYENSVMELNQIYDQITKKK</sequence>
<name>A0A0G0LGX9_9BACT</name>
<feature type="transmembrane region" description="Helical" evidence="1">
    <location>
        <begin position="7"/>
        <end position="26"/>
    </location>
</feature>
<feature type="transmembrane region" description="Helical" evidence="1">
    <location>
        <begin position="206"/>
        <end position="223"/>
    </location>
</feature>
<dbReference type="EMBL" id="LBVR01000039">
    <property type="protein sequence ID" value="KKQ90337.1"/>
    <property type="molecule type" value="Genomic_DNA"/>
</dbReference>
<evidence type="ECO:0000313" key="3">
    <source>
        <dbReference type="Proteomes" id="UP000033841"/>
    </source>
</evidence>
<dbReference type="Gene3D" id="3.40.50.2000">
    <property type="entry name" value="Glycogen Phosphorylase B"/>
    <property type="match status" value="2"/>
</dbReference>
<evidence type="ECO:0000313" key="2">
    <source>
        <dbReference type="EMBL" id="KKQ90337.1"/>
    </source>
</evidence>
<comment type="caution">
    <text evidence="2">The sequence shown here is derived from an EMBL/GenBank/DDBJ whole genome shotgun (WGS) entry which is preliminary data.</text>
</comment>
<feature type="transmembrane region" description="Helical" evidence="1">
    <location>
        <begin position="440"/>
        <end position="458"/>
    </location>
</feature>
<dbReference type="PANTHER" id="PTHR12526">
    <property type="entry name" value="GLYCOSYLTRANSFERASE"/>
    <property type="match status" value="1"/>
</dbReference>
<accession>A0A0G0LGX9</accession>
<dbReference type="CDD" id="cd03801">
    <property type="entry name" value="GT4_PimA-like"/>
    <property type="match status" value="1"/>
</dbReference>
<reference evidence="2 3" key="1">
    <citation type="journal article" date="2015" name="Nature">
        <title>rRNA introns, odd ribosomes, and small enigmatic genomes across a large radiation of phyla.</title>
        <authorList>
            <person name="Brown C.T."/>
            <person name="Hug L.A."/>
            <person name="Thomas B.C."/>
            <person name="Sharon I."/>
            <person name="Castelle C.J."/>
            <person name="Singh A."/>
            <person name="Wilkins M.J."/>
            <person name="Williams K.H."/>
            <person name="Banfield J.F."/>
        </authorList>
    </citation>
    <scope>NUCLEOTIDE SEQUENCE [LARGE SCALE GENOMIC DNA]</scope>
</reference>
<keyword evidence="1" id="KW-0472">Membrane</keyword>
<feature type="transmembrane region" description="Helical" evidence="1">
    <location>
        <begin position="181"/>
        <end position="199"/>
    </location>
</feature>
<protein>
    <recommendedName>
        <fullName evidence="4">Glycosyltransferase</fullName>
    </recommendedName>
</protein>
<keyword evidence="1" id="KW-0812">Transmembrane</keyword>
<feature type="transmembrane region" description="Helical" evidence="1">
    <location>
        <begin position="412"/>
        <end position="434"/>
    </location>
</feature>
<keyword evidence="1" id="KW-1133">Transmembrane helix</keyword>
<feature type="transmembrane region" description="Helical" evidence="1">
    <location>
        <begin position="383"/>
        <end position="400"/>
    </location>
</feature>
<dbReference type="Pfam" id="PF13692">
    <property type="entry name" value="Glyco_trans_1_4"/>
    <property type="match status" value="1"/>
</dbReference>
<dbReference type="AlphaFoldDB" id="A0A0G0LGX9"/>
<proteinExistence type="predicted"/>